<dbReference type="AlphaFoldDB" id="A0A382JMH0"/>
<proteinExistence type="predicted"/>
<accession>A0A382JMH0</accession>
<reference evidence="1" key="1">
    <citation type="submission" date="2018-05" db="EMBL/GenBank/DDBJ databases">
        <authorList>
            <person name="Lanie J.A."/>
            <person name="Ng W.-L."/>
            <person name="Kazmierczak K.M."/>
            <person name="Andrzejewski T.M."/>
            <person name="Davidsen T.M."/>
            <person name="Wayne K.J."/>
            <person name="Tettelin H."/>
            <person name="Glass J.I."/>
            <person name="Rusch D."/>
            <person name="Podicherti R."/>
            <person name="Tsui H.-C.T."/>
            <person name="Winkler M.E."/>
        </authorList>
    </citation>
    <scope>NUCLEOTIDE SEQUENCE</scope>
</reference>
<protein>
    <submittedName>
        <fullName evidence="1">Uncharacterized protein</fullName>
    </submittedName>
</protein>
<gene>
    <name evidence="1" type="ORF">METZ01_LOCUS265217</name>
</gene>
<evidence type="ECO:0000313" key="1">
    <source>
        <dbReference type="EMBL" id="SVC12363.1"/>
    </source>
</evidence>
<sequence>MFLLLYYLLANSALLLTEGTPVVHLPSGSGARPKGFSHSVV</sequence>
<dbReference type="EMBL" id="UINC01074805">
    <property type="protein sequence ID" value="SVC12363.1"/>
    <property type="molecule type" value="Genomic_DNA"/>
</dbReference>
<organism evidence="1">
    <name type="scientific">marine metagenome</name>
    <dbReference type="NCBI Taxonomy" id="408172"/>
    <lineage>
        <taxon>unclassified sequences</taxon>
        <taxon>metagenomes</taxon>
        <taxon>ecological metagenomes</taxon>
    </lineage>
</organism>
<name>A0A382JMH0_9ZZZZ</name>
<feature type="non-terminal residue" evidence="1">
    <location>
        <position position="41"/>
    </location>
</feature>